<accession>A0A3D9KYE7</accession>
<dbReference type="Gene3D" id="2.40.50.1020">
    <property type="entry name" value="LytTr DNA-binding domain"/>
    <property type="match status" value="1"/>
</dbReference>
<dbReference type="GO" id="GO:0003677">
    <property type="term" value="F:DNA binding"/>
    <property type="evidence" value="ECO:0007669"/>
    <property type="project" value="UniProtKB-KW"/>
</dbReference>
<keyword evidence="4" id="KW-0238">DNA-binding</keyword>
<keyword evidence="1" id="KW-0597">Phosphoprotein</keyword>
<dbReference type="InterPro" id="IPR011006">
    <property type="entry name" value="CheY-like_superfamily"/>
</dbReference>
<reference evidence="4 5" key="1">
    <citation type="submission" date="2018-07" db="EMBL/GenBank/DDBJ databases">
        <title>Genomic Encyclopedia of Type Strains, Phase IV (KMG-IV): sequencing the most valuable type-strain genomes for metagenomic binning, comparative biology and taxonomic classification.</title>
        <authorList>
            <person name="Goeker M."/>
        </authorList>
    </citation>
    <scope>NUCLEOTIDE SEQUENCE [LARGE SCALE GENOMIC DNA]</scope>
    <source>
        <strain evidence="4 5">DSM 4134</strain>
    </source>
</reference>
<proteinExistence type="predicted"/>
<dbReference type="RefSeq" id="WP_115870292.1">
    <property type="nucleotide sequence ID" value="NZ_QREG01000032.1"/>
</dbReference>
<sequence>MQRPPLKCMIIDPDETASQQLIRAIAECPELQLVATHAHFSEASHIDLAAIDVIFLDIDELGVHSAGFFASVPDACQVVITSRTGRFSSEAFAFNVTDYLVKPLTKQRFDITISKLTALAVSAPQQSDSSLLVKSDGSYHKLAYHDILYVEGLQEYVTFHTTTKKLIVLHSLKKLEQLLPAEFIRTHKSFIVNCQNISSFSSTSIVIGNRSLPVGSNYRKNTYQRLTHHYAPLVG</sequence>
<gene>
    <name evidence="4" type="ORF">C7460_13213</name>
</gene>
<dbReference type="InterPro" id="IPR007492">
    <property type="entry name" value="LytTR_DNA-bd_dom"/>
</dbReference>
<dbReference type="Pfam" id="PF04397">
    <property type="entry name" value="LytTR"/>
    <property type="match status" value="1"/>
</dbReference>
<dbReference type="PROSITE" id="PS50110">
    <property type="entry name" value="RESPONSE_REGULATORY"/>
    <property type="match status" value="1"/>
</dbReference>
<evidence type="ECO:0000313" key="5">
    <source>
        <dbReference type="Proteomes" id="UP000256779"/>
    </source>
</evidence>
<dbReference type="SUPFAM" id="SSF52172">
    <property type="entry name" value="CheY-like"/>
    <property type="match status" value="1"/>
</dbReference>
<evidence type="ECO:0000259" key="3">
    <source>
        <dbReference type="PROSITE" id="PS50930"/>
    </source>
</evidence>
<dbReference type="SMART" id="SM00850">
    <property type="entry name" value="LytTR"/>
    <property type="match status" value="1"/>
</dbReference>
<protein>
    <submittedName>
        <fullName evidence="4">DNA-binding LytR/AlgR family response regulator</fullName>
    </submittedName>
</protein>
<keyword evidence="5" id="KW-1185">Reference proteome</keyword>
<dbReference type="EMBL" id="QREG01000032">
    <property type="protein sequence ID" value="RED92201.1"/>
    <property type="molecule type" value="Genomic_DNA"/>
</dbReference>
<dbReference type="PROSITE" id="PS50930">
    <property type="entry name" value="HTH_LYTTR"/>
    <property type="match status" value="1"/>
</dbReference>
<feature type="domain" description="Response regulatory" evidence="2">
    <location>
        <begin position="7"/>
        <end position="117"/>
    </location>
</feature>
<evidence type="ECO:0000256" key="1">
    <source>
        <dbReference type="PROSITE-ProRule" id="PRU00169"/>
    </source>
</evidence>
<dbReference type="InterPro" id="IPR046947">
    <property type="entry name" value="LytR-like"/>
</dbReference>
<name>A0A3D9KYE7_MARFU</name>
<dbReference type="Gene3D" id="3.40.50.2300">
    <property type="match status" value="1"/>
</dbReference>
<organism evidence="4 5">
    <name type="scientific">Marinoscillum furvescens DSM 4134</name>
    <dbReference type="NCBI Taxonomy" id="1122208"/>
    <lineage>
        <taxon>Bacteria</taxon>
        <taxon>Pseudomonadati</taxon>
        <taxon>Bacteroidota</taxon>
        <taxon>Cytophagia</taxon>
        <taxon>Cytophagales</taxon>
        <taxon>Reichenbachiellaceae</taxon>
        <taxon>Marinoscillum</taxon>
    </lineage>
</organism>
<dbReference type="OrthoDB" id="1646880at2"/>
<dbReference type="AlphaFoldDB" id="A0A3D9KYE7"/>
<comment type="caution">
    <text evidence="4">The sequence shown here is derived from an EMBL/GenBank/DDBJ whole genome shotgun (WGS) entry which is preliminary data.</text>
</comment>
<evidence type="ECO:0000313" key="4">
    <source>
        <dbReference type="EMBL" id="RED92201.1"/>
    </source>
</evidence>
<feature type="domain" description="HTH LytTR-type" evidence="3">
    <location>
        <begin position="131"/>
        <end position="228"/>
    </location>
</feature>
<feature type="modified residue" description="4-aspartylphosphate" evidence="1">
    <location>
        <position position="57"/>
    </location>
</feature>
<dbReference type="PANTHER" id="PTHR37299:SF1">
    <property type="entry name" value="STAGE 0 SPORULATION PROTEIN A HOMOLOG"/>
    <property type="match status" value="1"/>
</dbReference>
<evidence type="ECO:0000259" key="2">
    <source>
        <dbReference type="PROSITE" id="PS50110"/>
    </source>
</evidence>
<dbReference type="PANTHER" id="PTHR37299">
    <property type="entry name" value="TRANSCRIPTIONAL REGULATOR-RELATED"/>
    <property type="match status" value="1"/>
</dbReference>
<dbReference type="InterPro" id="IPR001789">
    <property type="entry name" value="Sig_transdc_resp-reg_receiver"/>
</dbReference>
<dbReference type="Proteomes" id="UP000256779">
    <property type="component" value="Unassembled WGS sequence"/>
</dbReference>
<dbReference type="GO" id="GO:0000156">
    <property type="term" value="F:phosphorelay response regulator activity"/>
    <property type="evidence" value="ECO:0007669"/>
    <property type="project" value="InterPro"/>
</dbReference>